<organism evidence="3 4">
    <name type="scientific">Ascobolus immersus RN42</name>
    <dbReference type="NCBI Taxonomy" id="1160509"/>
    <lineage>
        <taxon>Eukaryota</taxon>
        <taxon>Fungi</taxon>
        <taxon>Dikarya</taxon>
        <taxon>Ascomycota</taxon>
        <taxon>Pezizomycotina</taxon>
        <taxon>Pezizomycetes</taxon>
        <taxon>Pezizales</taxon>
        <taxon>Ascobolaceae</taxon>
        <taxon>Ascobolus</taxon>
    </lineage>
</organism>
<feature type="transmembrane region" description="Helical" evidence="1">
    <location>
        <begin position="79"/>
        <end position="100"/>
    </location>
</feature>
<evidence type="ECO:0000256" key="2">
    <source>
        <dbReference type="SAM" id="SignalP"/>
    </source>
</evidence>
<feature type="transmembrane region" description="Helical" evidence="1">
    <location>
        <begin position="49"/>
        <end position="72"/>
    </location>
</feature>
<feature type="signal peptide" evidence="2">
    <location>
        <begin position="1"/>
        <end position="21"/>
    </location>
</feature>
<protein>
    <recommendedName>
        <fullName evidence="5">Sodium/calcium exchanger membrane region domain-containing protein</fullName>
    </recommendedName>
</protein>
<evidence type="ECO:0000256" key="1">
    <source>
        <dbReference type="SAM" id="Phobius"/>
    </source>
</evidence>
<proteinExistence type="predicted"/>
<evidence type="ECO:0000313" key="3">
    <source>
        <dbReference type="EMBL" id="RPA77830.1"/>
    </source>
</evidence>
<feature type="chain" id="PRO_5018147738" description="Sodium/calcium exchanger membrane region domain-containing protein" evidence="2">
    <location>
        <begin position="22"/>
        <end position="125"/>
    </location>
</feature>
<dbReference type="EMBL" id="ML119720">
    <property type="protein sequence ID" value="RPA77830.1"/>
    <property type="molecule type" value="Genomic_DNA"/>
</dbReference>
<keyword evidence="1" id="KW-0812">Transmembrane</keyword>
<keyword evidence="1" id="KW-0472">Membrane</keyword>
<keyword evidence="2" id="KW-0732">Signal</keyword>
<accession>A0A3N4I154</accession>
<dbReference type="Proteomes" id="UP000275078">
    <property type="component" value="Unassembled WGS sequence"/>
</dbReference>
<name>A0A3N4I154_ASCIM</name>
<keyword evidence="4" id="KW-1185">Reference proteome</keyword>
<reference evidence="3 4" key="1">
    <citation type="journal article" date="2018" name="Nat. Ecol. Evol.">
        <title>Pezizomycetes genomes reveal the molecular basis of ectomycorrhizal truffle lifestyle.</title>
        <authorList>
            <person name="Murat C."/>
            <person name="Payen T."/>
            <person name="Noel B."/>
            <person name="Kuo A."/>
            <person name="Morin E."/>
            <person name="Chen J."/>
            <person name="Kohler A."/>
            <person name="Krizsan K."/>
            <person name="Balestrini R."/>
            <person name="Da Silva C."/>
            <person name="Montanini B."/>
            <person name="Hainaut M."/>
            <person name="Levati E."/>
            <person name="Barry K.W."/>
            <person name="Belfiori B."/>
            <person name="Cichocki N."/>
            <person name="Clum A."/>
            <person name="Dockter R.B."/>
            <person name="Fauchery L."/>
            <person name="Guy J."/>
            <person name="Iotti M."/>
            <person name="Le Tacon F."/>
            <person name="Lindquist E.A."/>
            <person name="Lipzen A."/>
            <person name="Malagnac F."/>
            <person name="Mello A."/>
            <person name="Molinier V."/>
            <person name="Miyauchi S."/>
            <person name="Poulain J."/>
            <person name="Riccioni C."/>
            <person name="Rubini A."/>
            <person name="Sitrit Y."/>
            <person name="Splivallo R."/>
            <person name="Traeger S."/>
            <person name="Wang M."/>
            <person name="Zifcakova L."/>
            <person name="Wipf D."/>
            <person name="Zambonelli A."/>
            <person name="Paolocci F."/>
            <person name="Nowrousian M."/>
            <person name="Ottonello S."/>
            <person name="Baldrian P."/>
            <person name="Spatafora J.W."/>
            <person name="Henrissat B."/>
            <person name="Nagy L.G."/>
            <person name="Aury J.M."/>
            <person name="Wincker P."/>
            <person name="Grigoriev I.V."/>
            <person name="Bonfante P."/>
            <person name="Martin F.M."/>
        </authorList>
    </citation>
    <scope>NUCLEOTIDE SEQUENCE [LARGE SCALE GENOMIC DNA]</scope>
    <source>
        <strain evidence="3 4">RN42</strain>
    </source>
</reference>
<keyword evidence="1" id="KW-1133">Transmembrane helix</keyword>
<sequence length="125" mass="12833">MADLSAVVALLSLGAVPGHVAVTSAGVAGLSTLTETTLLETTLLLESTLVAVTGNVSDLATLVALGSAATLLEPTLGSWLLALTGEMAWLVALVASLLLWSSCALTAYYQTGFPRFGHSRAWFRG</sequence>
<evidence type="ECO:0008006" key="5">
    <source>
        <dbReference type="Google" id="ProtNLM"/>
    </source>
</evidence>
<dbReference type="AlphaFoldDB" id="A0A3N4I154"/>
<gene>
    <name evidence="3" type="ORF">BJ508DRAFT_163710</name>
</gene>
<evidence type="ECO:0000313" key="4">
    <source>
        <dbReference type="Proteomes" id="UP000275078"/>
    </source>
</evidence>